<gene>
    <name evidence="2" type="ORF">GCM10022218_38270</name>
</gene>
<proteinExistence type="predicted"/>
<name>A0ABP8AD11_9SPHI</name>
<accession>A0ABP8AD11</accession>
<dbReference type="Proteomes" id="UP001500167">
    <property type="component" value="Unassembled WGS sequence"/>
</dbReference>
<protein>
    <recommendedName>
        <fullName evidence="1">Peptidase M43 pregnancy-associated plasma-A domain-containing protein</fullName>
    </recommendedName>
</protein>
<dbReference type="InterPro" id="IPR008754">
    <property type="entry name" value="Peptidase_M43"/>
</dbReference>
<reference evidence="3" key="1">
    <citation type="journal article" date="2019" name="Int. J. Syst. Evol. Microbiol.">
        <title>The Global Catalogue of Microorganisms (GCM) 10K type strain sequencing project: providing services to taxonomists for standard genome sequencing and annotation.</title>
        <authorList>
            <consortium name="The Broad Institute Genomics Platform"/>
            <consortium name="The Broad Institute Genome Sequencing Center for Infectious Disease"/>
            <person name="Wu L."/>
            <person name="Ma J."/>
        </authorList>
    </citation>
    <scope>NUCLEOTIDE SEQUENCE [LARGE SCALE GENOMIC DNA]</scope>
    <source>
        <strain evidence="3">JCM 16722</strain>
    </source>
</reference>
<dbReference type="SUPFAM" id="SSF55486">
    <property type="entry name" value="Metalloproteases ('zincins'), catalytic domain"/>
    <property type="match status" value="1"/>
</dbReference>
<comment type="caution">
    <text evidence="2">The sequence shown here is derived from an EMBL/GenBank/DDBJ whole genome shotgun (WGS) entry which is preliminary data.</text>
</comment>
<evidence type="ECO:0000313" key="3">
    <source>
        <dbReference type="Proteomes" id="UP001500167"/>
    </source>
</evidence>
<dbReference type="EMBL" id="BAAAZK010000007">
    <property type="protein sequence ID" value="GAA4181880.1"/>
    <property type="molecule type" value="Genomic_DNA"/>
</dbReference>
<evidence type="ECO:0000259" key="1">
    <source>
        <dbReference type="Pfam" id="PF05572"/>
    </source>
</evidence>
<dbReference type="Pfam" id="PF05572">
    <property type="entry name" value="Peptidase_M43"/>
    <property type="match status" value="1"/>
</dbReference>
<dbReference type="Gene3D" id="3.40.390.10">
    <property type="entry name" value="Collagenase (Catalytic Domain)"/>
    <property type="match status" value="1"/>
</dbReference>
<sequence>MPSAEEIERKMKASAHATTVDINQPVCINVFFHIVRPDNGIGGLSQSNLTVTIDSLNRFFNKHGIYLKSTGSDFINNSQLFNVDTETEQNQLFNVNKTSNAIDIYFVNTLGGATGGVAQGITSKAFIVTNNYFNSHVPAHEMGHCLDLWHTFQGTRPGTSGCAENKNGSNCTTCGDYVCDTPADDSYGTSNGFNPNFFNVMSYYGMIGSYFTDGQKTRMKTAILNSTLLNAVRSTTCTYPVLASNKTLYCSDTENLSFTLQNGGNSVTWRVSSNATIISQSNNAITIQPNVQSSTSRIVWAEAVLPFQTIRKEFYIGTPRVALTAYCTDNNSSYCHLNWMGFPTQSVGQPFSLSISGQGDTWVDADYEWEKISGDFNFTNDGGYQTNPVNNGTKNIGKTATIKANSSGGSSSMHFKIRAKNGCGFGQSQQISFDVL</sequence>
<evidence type="ECO:0000313" key="2">
    <source>
        <dbReference type="EMBL" id="GAA4181880.1"/>
    </source>
</evidence>
<keyword evidence="3" id="KW-1185">Reference proteome</keyword>
<feature type="domain" description="Peptidase M43 pregnancy-associated plasma-A" evidence="1">
    <location>
        <begin position="134"/>
        <end position="222"/>
    </location>
</feature>
<organism evidence="2 3">
    <name type="scientific">Sphingobacterium ginsenosidimutans</name>
    <dbReference type="NCBI Taxonomy" id="687845"/>
    <lineage>
        <taxon>Bacteria</taxon>
        <taxon>Pseudomonadati</taxon>
        <taxon>Bacteroidota</taxon>
        <taxon>Sphingobacteriia</taxon>
        <taxon>Sphingobacteriales</taxon>
        <taxon>Sphingobacteriaceae</taxon>
        <taxon>Sphingobacterium</taxon>
    </lineage>
</organism>
<dbReference type="InterPro" id="IPR024079">
    <property type="entry name" value="MetalloPept_cat_dom_sf"/>
</dbReference>